<reference evidence="1" key="2">
    <citation type="journal article" date="2021" name="PeerJ">
        <title>Extensive microbial diversity within the chicken gut microbiome revealed by metagenomics and culture.</title>
        <authorList>
            <person name="Gilroy R."/>
            <person name="Ravi A."/>
            <person name="Getino M."/>
            <person name="Pursley I."/>
            <person name="Horton D.L."/>
            <person name="Alikhan N.F."/>
            <person name="Baker D."/>
            <person name="Gharbi K."/>
            <person name="Hall N."/>
            <person name="Watson M."/>
            <person name="Adriaenssens E.M."/>
            <person name="Foster-Nyarko E."/>
            <person name="Jarju S."/>
            <person name="Secka A."/>
            <person name="Antonio M."/>
            <person name="Oren A."/>
            <person name="Chaudhuri R.R."/>
            <person name="La Ragione R."/>
            <person name="Hildebrand F."/>
            <person name="Pallen M.J."/>
        </authorList>
    </citation>
    <scope>NUCLEOTIDE SEQUENCE</scope>
    <source>
        <strain evidence="1">1370</strain>
    </source>
</reference>
<dbReference type="Pfam" id="PF05133">
    <property type="entry name" value="SPP1_portal"/>
    <property type="match status" value="1"/>
</dbReference>
<accession>A0A9D1NQ98</accession>
<reference evidence="1" key="1">
    <citation type="submission" date="2020-10" db="EMBL/GenBank/DDBJ databases">
        <authorList>
            <person name="Gilroy R."/>
        </authorList>
    </citation>
    <scope>NUCLEOTIDE SEQUENCE</scope>
    <source>
        <strain evidence="1">1370</strain>
    </source>
</reference>
<comment type="caution">
    <text evidence="1">The sequence shown here is derived from an EMBL/GenBank/DDBJ whole genome shotgun (WGS) entry which is preliminary data.</text>
</comment>
<evidence type="ECO:0000313" key="2">
    <source>
        <dbReference type="Proteomes" id="UP000823960"/>
    </source>
</evidence>
<dbReference type="AlphaFoldDB" id="A0A9D1NQ98"/>
<sequence length="435" mass="49134">MKTYQDMKRALKEDPENGLYSFILESVRDYKRSDAYKTVLEAIDYWRNQNPTITKYQKLLYTVSGGTAPDNYSANYKLATNVYFRFITQTVQYLLGKGVSFDSPDTKKRLGGRAFDKALQTALTAALNGGTAYGLWNSDRLEVFGAEEFVPLYDEESGSLMAGIRFWQLERDRQLRLSLFEEDGCTELIMKDSDELPAVLRKKQPYRKTTAYLPSGEELLRIDENYSRLPVIILRSPRKQSSIIGFKKLIDCHDLIASGYANDIDDASLIYWTISNAGGMDEIDLAKFVKQLRTVRAAVVEDDGARAEAHSVSLPYESREAILNRLESDMYRDFMVLNPDTIHGGTSTATAIKAAYEPMNLYSNLLEASVSEFISELLELLDISDSPSFTRTTIVNELEIANTKKARVETALLLKEVLGEQKVRELIEEIVGQGI</sequence>
<evidence type="ECO:0000313" key="1">
    <source>
        <dbReference type="EMBL" id="HIV10266.1"/>
    </source>
</evidence>
<dbReference type="Proteomes" id="UP000823960">
    <property type="component" value="Unassembled WGS sequence"/>
</dbReference>
<protein>
    <submittedName>
        <fullName evidence="1">Phage portal protein</fullName>
    </submittedName>
</protein>
<organism evidence="1 2">
    <name type="scientific">Candidatus Faeciplasma avium</name>
    <dbReference type="NCBI Taxonomy" id="2840798"/>
    <lineage>
        <taxon>Bacteria</taxon>
        <taxon>Bacillati</taxon>
        <taxon>Bacillota</taxon>
        <taxon>Clostridia</taxon>
        <taxon>Eubacteriales</taxon>
        <taxon>Oscillospiraceae</taxon>
        <taxon>Oscillospiraceae incertae sedis</taxon>
        <taxon>Candidatus Faeciplasma</taxon>
    </lineage>
</organism>
<name>A0A9D1NQ98_9FIRM</name>
<dbReference type="InterPro" id="IPR021145">
    <property type="entry name" value="Portal_protein_SPP1_Gp6-like"/>
</dbReference>
<dbReference type="EMBL" id="DVOL01000012">
    <property type="protein sequence ID" value="HIV10266.1"/>
    <property type="molecule type" value="Genomic_DNA"/>
</dbReference>
<proteinExistence type="predicted"/>
<gene>
    <name evidence="1" type="ORF">IAD28_01020</name>
</gene>